<name>A0ABN5PWZ0_9STRE</name>
<accession>A0ABN5PWZ0</accession>
<sequence length="137" mass="16159">MQGSVLEIRKMMESAPILFVLVFLLFFSLLLFLRRRLIVKRSGGPFFAPFHISYGIFYIHEPWCFSRRMIPLKEIKQLSYLLLRGRAGGGSRYAFYIELRNGKTIPFFFGRSKRNEVLVEKLKLNAGKYGFKVHFQR</sequence>
<gene>
    <name evidence="2" type="ORF">D7D50_07290</name>
</gene>
<keyword evidence="1" id="KW-1133">Transmembrane helix</keyword>
<dbReference type="Proteomes" id="UP000277293">
    <property type="component" value="Chromosome"/>
</dbReference>
<feature type="transmembrane region" description="Helical" evidence="1">
    <location>
        <begin position="15"/>
        <end position="33"/>
    </location>
</feature>
<protein>
    <submittedName>
        <fullName evidence="2">Uncharacterized protein</fullName>
    </submittedName>
</protein>
<organism evidence="2 3">
    <name type="scientific">Streptococcus koreensis</name>
    <dbReference type="NCBI Taxonomy" id="2382163"/>
    <lineage>
        <taxon>Bacteria</taxon>
        <taxon>Bacillati</taxon>
        <taxon>Bacillota</taxon>
        <taxon>Bacilli</taxon>
        <taxon>Lactobacillales</taxon>
        <taxon>Streptococcaceae</taxon>
        <taxon>Streptococcus</taxon>
    </lineage>
</organism>
<keyword evidence="3" id="KW-1185">Reference proteome</keyword>
<dbReference type="EMBL" id="CP032620">
    <property type="protein sequence ID" value="AYF94405.1"/>
    <property type="molecule type" value="Genomic_DNA"/>
</dbReference>
<reference evidence="3" key="1">
    <citation type="submission" date="2018-09" db="EMBL/GenBank/DDBJ databases">
        <title>Complete genome sequence of Streptococcus sp. KCOM 2890 (=JS71).</title>
        <authorList>
            <person name="Kook J.-K."/>
            <person name="Park S.-N."/>
            <person name="Lim Y.K."/>
        </authorList>
    </citation>
    <scope>NUCLEOTIDE SEQUENCE [LARGE SCALE GENOMIC DNA]</scope>
    <source>
        <strain evidence="3">JS71</strain>
    </source>
</reference>
<keyword evidence="1" id="KW-0812">Transmembrane</keyword>
<evidence type="ECO:0000313" key="3">
    <source>
        <dbReference type="Proteomes" id="UP000277293"/>
    </source>
</evidence>
<evidence type="ECO:0000256" key="1">
    <source>
        <dbReference type="SAM" id="Phobius"/>
    </source>
</evidence>
<proteinExistence type="predicted"/>
<evidence type="ECO:0000313" key="2">
    <source>
        <dbReference type="EMBL" id="AYF94405.1"/>
    </source>
</evidence>
<keyword evidence="1" id="KW-0472">Membrane</keyword>
<dbReference type="RefSeq" id="WP_023026896.1">
    <property type="nucleotide sequence ID" value="NZ_CP032620.1"/>
</dbReference>